<dbReference type="SUPFAM" id="SSF54534">
    <property type="entry name" value="FKBP-like"/>
    <property type="match status" value="1"/>
</dbReference>
<feature type="transmembrane region" description="Helical" evidence="12">
    <location>
        <begin position="12"/>
        <end position="33"/>
    </location>
</feature>
<dbReference type="RefSeq" id="WP_348392632.1">
    <property type="nucleotide sequence ID" value="NZ_CP134145.1"/>
</dbReference>
<dbReference type="PROSITE" id="PS50198">
    <property type="entry name" value="PPIC_PPIASE_2"/>
    <property type="match status" value="1"/>
</dbReference>
<name>A0ABY9U0M0_9GAMM</name>
<keyword evidence="11" id="KW-0413">Isomerase</keyword>
<evidence type="ECO:0000256" key="11">
    <source>
        <dbReference type="PROSITE-ProRule" id="PRU00278"/>
    </source>
</evidence>
<comment type="similarity">
    <text evidence="8">Belongs to the PpiD chaperone family.</text>
</comment>
<keyword evidence="2" id="KW-1003">Cell membrane</keyword>
<sequence length="636" mass="70159">MLERIREGSSGITAKVILGLVIATFVFAGVGSYTNSVDTSAATVNGEKISQQKFDQAYQNQRNRMEQQYGEMFAQLAGNDMYMQSMRSNVLENLINEELLDQNARELNIRISDQQIKESILAMQEFQVDGVFNNDRYLMVINQAGFYQPSAFRDYLRVDMARRQLMQSIMATEFSMPYQQDLAVKLTNQTRSIRYATIIAEQFKATAEVTDEEINQYYQENQPRFATQEQVKVEYISLDMDNLKKDVVVEDSEVQAYYDDNLSSYSTIERRRASHILIEFGDDDGAAEQQANDILAKVNAGDDFAALAKEFSADTFSGENGGDLDWFEQGAMDVEFDKAVFALTKENNLSEVVKSDFGFHIIKLTDIEEISTKAFADVKAEILEQLTNDQALEVYYDLQTQMAEVAFESPDSLEEAAAVINAEIKTSNWLTRGNNAAPFNSDVVEVAFSDVVLLDNMNSDVVEVAPDQLAMVVRLSEHQDATTKPLTEVSGQIKVQLVNNKASLAAQQASEELLTKVLAGDDVTAELAATGSSFVAADNITRNGAEVSTNVAKQAFTLAHPTEGQVSAASSVMLSGDYAVVELLSVTEGVAGDADANVEQQQAMAVSQAVFEGYIANLKEKAEITRSLPTNASPLL</sequence>
<comment type="subcellular location">
    <subcellularLocation>
        <location evidence="1">Cell inner membrane</location>
        <topology evidence="1">Single-pass type II membrane protein</topology>
        <orientation evidence="1">Periplasmic side</orientation>
    </subcellularLocation>
</comment>
<evidence type="ECO:0000256" key="12">
    <source>
        <dbReference type="SAM" id="Phobius"/>
    </source>
</evidence>
<keyword evidence="11" id="KW-0697">Rotamase</keyword>
<dbReference type="Pfam" id="PF13616">
    <property type="entry name" value="Rotamase_3"/>
    <property type="match status" value="1"/>
</dbReference>
<evidence type="ECO:0000313" key="14">
    <source>
        <dbReference type="EMBL" id="WNC73520.1"/>
    </source>
</evidence>
<keyword evidence="4 12" id="KW-0812">Transmembrane</keyword>
<dbReference type="InterPro" id="IPR046357">
    <property type="entry name" value="PPIase_dom_sf"/>
</dbReference>
<dbReference type="Gene3D" id="3.10.50.40">
    <property type="match status" value="1"/>
</dbReference>
<evidence type="ECO:0000256" key="8">
    <source>
        <dbReference type="ARBA" id="ARBA00038408"/>
    </source>
</evidence>
<reference evidence="15" key="1">
    <citation type="submission" date="2023-09" db="EMBL/GenBank/DDBJ databases">
        <authorList>
            <person name="Li S."/>
            <person name="Li X."/>
            <person name="Zhang C."/>
            <person name="Zhao Z."/>
        </authorList>
    </citation>
    <scope>NUCLEOTIDE SEQUENCE [LARGE SCALE GENOMIC DNA]</scope>
    <source>
        <strain evidence="15">SQ149</strain>
    </source>
</reference>
<keyword evidence="3" id="KW-0997">Cell inner membrane</keyword>
<dbReference type="PANTHER" id="PTHR47529:SF1">
    <property type="entry name" value="PERIPLASMIC CHAPERONE PPID"/>
    <property type="match status" value="1"/>
</dbReference>
<dbReference type="PANTHER" id="PTHR47529">
    <property type="entry name" value="PEPTIDYL-PROLYL CIS-TRANS ISOMERASE D"/>
    <property type="match status" value="1"/>
</dbReference>
<evidence type="ECO:0000256" key="3">
    <source>
        <dbReference type="ARBA" id="ARBA00022519"/>
    </source>
</evidence>
<gene>
    <name evidence="14" type="ORF">RGQ13_05885</name>
</gene>
<dbReference type="InterPro" id="IPR052029">
    <property type="entry name" value="PpiD_chaperone"/>
</dbReference>
<evidence type="ECO:0000313" key="15">
    <source>
        <dbReference type="Proteomes" id="UP001258994"/>
    </source>
</evidence>
<keyword evidence="6 12" id="KW-0472">Membrane</keyword>
<dbReference type="Proteomes" id="UP001258994">
    <property type="component" value="Chromosome"/>
</dbReference>
<accession>A0ABY9U0M0</accession>
<dbReference type="Gene3D" id="1.10.4030.10">
    <property type="entry name" value="Porin chaperone SurA, peptide-binding domain"/>
    <property type="match status" value="1"/>
</dbReference>
<evidence type="ECO:0000259" key="13">
    <source>
        <dbReference type="PROSITE" id="PS50198"/>
    </source>
</evidence>
<dbReference type="EMBL" id="CP134145">
    <property type="protein sequence ID" value="WNC73520.1"/>
    <property type="molecule type" value="Genomic_DNA"/>
</dbReference>
<dbReference type="InterPro" id="IPR027304">
    <property type="entry name" value="Trigger_fact/SurA_dom_sf"/>
</dbReference>
<dbReference type="Pfam" id="PF13624">
    <property type="entry name" value="SurA_N_3"/>
    <property type="match status" value="1"/>
</dbReference>
<evidence type="ECO:0000256" key="10">
    <source>
        <dbReference type="ARBA" id="ARBA00042775"/>
    </source>
</evidence>
<protein>
    <recommendedName>
        <fullName evidence="9">Periplasmic chaperone PpiD</fullName>
    </recommendedName>
    <alternativeName>
        <fullName evidence="10">Periplasmic folding chaperone</fullName>
    </alternativeName>
</protein>
<dbReference type="SUPFAM" id="SSF109998">
    <property type="entry name" value="Triger factor/SurA peptide-binding domain-like"/>
    <property type="match status" value="1"/>
</dbReference>
<evidence type="ECO:0000256" key="5">
    <source>
        <dbReference type="ARBA" id="ARBA00022989"/>
    </source>
</evidence>
<evidence type="ECO:0000256" key="1">
    <source>
        <dbReference type="ARBA" id="ARBA00004382"/>
    </source>
</evidence>
<keyword evidence="5 12" id="KW-1133">Transmembrane helix</keyword>
<evidence type="ECO:0000256" key="6">
    <source>
        <dbReference type="ARBA" id="ARBA00023136"/>
    </source>
</evidence>
<evidence type="ECO:0000256" key="9">
    <source>
        <dbReference type="ARBA" id="ARBA00040743"/>
    </source>
</evidence>
<keyword evidence="7" id="KW-0143">Chaperone</keyword>
<keyword evidence="15" id="KW-1185">Reference proteome</keyword>
<dbReference type="InterPro" id="IPR000297">
    <property type="entry name" value="PPIase_PpiC"/>
</dbReference>
<evidence type="ECO:0000256" key="2">
    <source>
        <dbReference type="ARBA" id="ARBA00022475"/>
    </source>
</evidence>
<evidence type="ECO:0000256" key="4">
    <source>
        <dbReference type="ARBA" id="ARBA00022692"/>
    </source>
</evidence>
<organism evidence="14 15">
    <name type="scientific">Thalassotalea psychrophila</name>
    <dbReference type="NCBI Taxonomy" id="3065647"/>
    <lineage>
        <taxon>Bacteria</taxon>
        <taxon>Pseudomonadati</taxon>
        <taxon>Pseudomonadota</taxon>
        <taxon>Gammaproteobacteria</taxon>
        <taxon>Alteromonadales</taxon>
        <taxon>Colwelliaceae</taxon>
        <taxon>Thalassotalea</taxon>
    </lineage>
</organism>
<evidence type="ECO:0000256" key="7">
    <source>
        <dbReference type="ARBA" id="ARBA00023186"/>
    </source>
</evidence>
<proteinExistence type="inferred from homology"/>
<feature type="domain" description="PpiC" evidence="13">
    <location>
        <begin position="268"/>
        <end position="366"/>
    </location>
</feature>